<keyword evidence="3" id="KW-1185">Reference proteome</keyword>
<evidence type="ECO:0000313" key="2">
    <source>
        <dbReference type="EMBL" id="KAF2686231.1"/>
    </source>
</evidence>
<sequence>MNDIKISSVLALFFSFTNAAVLPAVAPCEGIARDIIRYMKCAKLFVVKPDVGGYEQGQAAYWAGPDTKDFFFNGRGSVYGGDSNQSGIWADFYNSPKMDKPPMRAFIGKAKQTTGSQQFGYNCKTGDSFEYEDEKYGTCQSRVTCQQKDALKLGIHGSEDTVEALGLDKPEVIFGKIDEVFDKEAHTCDPKDIELSVGCKVKFDCEDNSEDGKVITGMVELRGQNLKDLHSGHEVKVPGSCDLGNDRCTPDSTAMASVVPSQIQMVARSIPQVADQRYGPKVVEIKATIPCEAKNKDALRDALGTMFSLTALMPQFAEVAGVGDVVTETACGIVNEED</sequence>
<organism evidence="2 3">
    <name type="scientific">Lentithecium fluviatile CBS 122367</name>
    <dbReference type="NCBI Taxonomy" id="1168545"/>
    <lineage>
        <taxon>Eukaryota</taxon>
        <taxon>Fungi</taxon>
        <taxon>Dikarya</taxon>
        <taxon>Ascomycota</taxon>
        <taxon>Pezizomycotina</taxon>
        <taxon>Dothideomycetes</taxon>
        <taxon>Pleosporomycetidae</taxon>
        <taxon>Pleosporales</taxon>
        <taxon>Massarineae</taxon>
        <taxon>Lentitheciaceae</taxon>
        <taxon>Lentithecium</taxon>
    </lineage>
</organism>
<accession>A0A6G1J7N7</accession>
<gene>
    <name evidence="2" type="ORF">K458DRAFT_402721</name>
</gene>
<protein>
    <submittedName>
        <fullName evidence="2">Uncharacterized protein</fullName>
    </submittedName>
</protein>
<dbReference type="AlphaFoldDB" id="A0A6G1J7N7"/>
<dbReference type="OrthoDB" id="3809144at2759"/>
<dbReference type="Proteomes" id="UP000799291">
    <property type="component" value="Unassembled WGS sequence"/>
</dbReference>
<keyword evidence="1" id="KW-0732">Signal</keyword>
<evidence type="ECO:0000313" key="3">
    <source>
        <dbReference type="Proteomes" id="UP000799291"/>
    </source>
</evidence>
<feature type="signal peptide" evidence="1">
    <location>
        <begin position="1"/>
        <end position="19"/>
    </location>
</feature>
<name>A0A6G1J7N7_9PLEO</name>
<feature type="chain" id="PRO_5026224174" evidence="1">
    <location>
        <begin position="20"/>
        <end position="338"/>
    </location>
</feature>
<evidence type="ECO:0000256" key="1">
    <source>
        <dbReference type="SAM" id="SignalP"/>
    </source>
</evidence>
<reference evidence="2" key="1">
    <citation type="journal article" date="2020" name="Stud. Mycol.">
        <title>101 Dothideomycetes genomes: a test case for predicting lifestyles and emergence of pathogens.</title>
        <authorList>
            <person name="Haridas S."/>
            <person name="Albert R."/>
            <person name="Binder M."/>
            <person name="Bloem J."/>
            <person name="Labutti K."/>
            <person name="Salamov A."/>
            <person name="Andreopoulos B."/>
            <person name="Baker S."/>
            <person name="Barry K."/>
            <person name="Bills G."/>
            <person name="Bluhm B."/>
            <person name="Cannon C."/>
            <person name="Castanera R."/>
            <person name="Culley D."/>
            <person name="Daum C."/>
            <person name="Ezra D."/>
            <person name="Gonzalez J."/>
            <person name="Henrissat B."/>
            <person name="Kuo A."/>
            <person name="Liang C."/>
            <person name="Lipzen A."/>
            <person name="Lutzoni F."/>
            <person name="Magnuson J."/>
            <person name="Mondo S."/>
            <person name="Nolan M."/>
            <person name="Ohm R."/>
            <person name="Pangilinan J."/>
            <person name="Park H.-J."/>
            <person name="Ramirez L."/>
            <person name="Alfaro M."/>
            <person name="Sun H."/>
            <person name="Tritt A."/>
            <person name="Yoshinaga Y."/>
            <person name="Zwiers L.-H."/>
            <person name="Turgeon B."/>
            <person name="Goodwin S."/>
            <person name="Spatafora J."/>
            <person name="Crous P."/>
            <person name="Grigoriev I."/>
        </authorList>
    </citation>
    <scope>NUCLEOTIDE SEQUENCE</scope>
    <source>
        <strain evidence="2">CBS 122367</strain>
    </source>
</reference>
<dbReference type="EMBL" id="MU005577">
    <property type="protein sequence ID" value="KAF2686231.1"/>
    <property type="molecule type" value="Genomic_DNA"/>
</dbReference>
<proteinExistence type="predicted"/>